<feature type="compositionally biased region" description="Low complexity" evidence="1">
    <location>
        <begin position="15"/>
        <end position="38"/>
    </location>
</feature>
<evidence type="ECO:0000256" key="1">
    <source>
        <dbReference type="SAM" id="MobiDB-lite"/>
    </source>
</evidence>
<gene>
    <name evidence="2" type="ORF">GCM10009107_64100</name>
</gene>
<feature type="region of interest" description="Disordered" evidence="1">
    <location>
        <begin position="1"/>
        <end position="49"/>
    </location>
</feature>
<protein>
    <recommendedName>
        <fullName evidence="4">Type II secretion system protein GspC N-terminal domain-containing protein</fullName>
    </recommendedName>
</protein>
<comment type="caution">
    <text evidence="2">The sequence shown here is derived from an EMBL/GenBank/DDBJ whole genome shotgun (WGS) entry which is preliminary data.</text>
</comment>
<dbReference type="EMBL" id="BAAAEW010000058">
    <property type="protein sequence ID" value="GAA0771588.1"/>
    <property type="molecule type" value="Genomic_DNA"/>
</dbReference>
<name>A0ABN1KN41_9BURK</name>
<evidence type="ECO:0000313" key="2">
    <source>
        <dbReference type="EMBL" id="GAA0771588.1"/>
    </source>
</evidence>
<sequence length="118" mass="12302">MVLSEATRDPFYPDASAPTGKPAKPAAQPTPQALAPANIDPPPPQAPPMTHRVLGRFAGPDGARLLFVQDGQQAVVAAPGVELSSGYRIEAITATEIRLRHPLLMPTVSLPLPAEAAP</sequence>
<keyword evidence="3" id="KW-1185">Reference proteome</keyword>
<dbReference type="Proteomes" id="UP001500279">
    <property type="component" value="Unassembled WGS sequence"/>
</dbReference>
<reference evidence="2 3" key="1">
    <citation type="journal article" date="2019" name="Int. J. Syst. Evol. Microbiol.">
        <title>The Global Catalogue of Microorganisms (GCM) 10K type strain sequencing project: providing services to taxonomists for standard genome sequencing and annotation.</title>
        <authorList>
            <consortium name="The Broad Institute Genomics Platform"/>
            <consortium name="The Broad Institute Genome Sequencing Center for Infectious Disease"/>
            <person name="Wu L."/>
            <person name="Ma J."/>
        </authorList>
    </citation>
    <scope>NUCLEOTIDE SEQUENCE [LARGE SCALE GENOMIC DNA]</scope>
    <source>
        <strain evidence="2 3">JCM 15503</strain>
    </source>
</reference>
<proteinExistence type="predicted"/>
<evidence type="ECO:0000313" key="3">
    <source>
        <dbReference type="Proteomes" id="UP001500279"/>
    </source>
</evidence>
<organism evidence="2 3">
    <name type="scientific">Ideonella azotifigens</name>
    <dbReference type="NCBI Taxonomy" id="513160"/>
    <lineage>
        <taxon>Bacteria</taxon>
        <taxon>Pseudomonadati</taxon>
        <taxon>Pseudomonadota</taxon>
        <taxon>Betaproteobacteria</taxon>
        <taxon>Burkholderiales</taxon>
        <taxon>Sphaerotilaceae</taxon>
        <taxon>Ideonella</taxon>
    </lineage>
</organism>
<accession>A0ABN1KN41</accession>
<evidence type="ECO:0008006" key="4">
    <source>
        <dbReference type="Google" id="ProtNLM"/>
    </source>
</evidence>